<dbReference type="RefSeq" id="WP_244786632.1">
    <property type="nucleotide sequence ID" value="NZ_CP091508.1"/>
</dbReference>
<evidence type="ECO:0000313" key="1">
    <source>
        <dbReference type="EMBL" id="UOO82680.1"/>
    </source>
</evidence>
<gene>
    <name evidence="1" type="ORF">LVJ83_04245</name>
</gene>
<accession>A0ABY4DVI9</accession>
<dbReference type="EMBL" id="CP091508">
    <property type="protein sequence ID" value="UOO82680.1"/>
    <property type="molecule type" value="Genomic_DNA"/>
</dbReference>
<sequence length="45" mass="5147">MIACSALPAYCADNTNRANLPFQTACFYFRPSETDFILFRRPSIL</sequence>
<name>A0ABY4DVI9_9NEIS</name>
<keyword evidence="2" id="KW-1185">Reference proteome</keyword>
<organism evidence="1 2">
    <name type="scientific">Uruburuella testudinis</name>
    <dbReference type="NCBI Taxonomy" id="1282863"/>
    <lineage>
        <taxon>Bacteria</taxon>
        <taxon>Pseudomonadati</taxon>
        <taxon>Pseudomonadota</taxon>
        <taxon>Betaproteobacteria</taxon>
        <taxon>Neisseriales</taxon>
        <taxon>Neisseriaceae</taxon>
        <taxon>Uruburuella</taxon>
    </lineage>
</organism>
<proteinExistence type="predicted"/>
<dbReference type="Proteomes" id="UP000829817">
    <property type="component" value="Chromosome"/>
</dbReference>
<reference evidence="1 2" key="1">
    <citation type="journal article" date="2022" name="Res Sq">
        <title>Evolution of multicellular longitudinally dividing oral cavity symbionts (Neisseriaceae).</title>
        <authorList>
            <person name="Nyongesa S."/>
            <person name="Weber P."/>
            <person name="Bernet E."/>
            <person name="Pullido F."/>
            <person name="Nieckarz M."/>
            <person name="Delaby M."/>
            <person name="Nieves C."/>
            <person name="Viehboeck T."/>
            <person name="Krause N."/>
            <person name="Rivera-Millot A."/>
            <person name="Nakamura A."/>
            <person name="Vischer N."/>
            <person name="VanNieuwenhze M."/>
            <person name="Brun Y."/>
            <person name="Cava F."/>
            <person name="Bulgheresi S."/>
            <person name="Veyrier F."/>
        </authorList>
    </citation>
    <scope>NUCLEOTIDE SEQUENCE [LARGE SCALE GENOMIC DNA]</scope>
    <source>
        <strain evidence="1 2">CCUG 63373m</strain>
    </source>
</reference>
<protein>
    <submittedName>
        <fullName evidence="1">Uncharacterized protein</fullName>
    </submittedName>
</protein>
<evidence type="ECO:0000313" key="2">
    <source>
        <dbReference type="Proteomes" id="UP000829817"/>
    </source>
</evidence>